<sequence length="232" mass="26170">MKHLITSIVFICTIGAAFAQVPGPVQKRISVTGTAEMEVVPDEIYFRVVIKEYLKDKNKVVIEKLEKELNQAVTAAGITKEDFMVEQVNGLSWSRKKKDGAELYNSKSYIIKVSTPGKMDEILDKVNAESIYSVEIRNYSHSKITEYKKQLKIEAIKAAKAKATYLLEAIDEKIGGAVEISEYDNISYNQPVYSNQVNVRNSMSYQESYADSDIGFQKIKLQFQVNATFAIQ</sequence>
<dbReference type="Pfam" id="PF04402">
    <property type="entry name" value="SIMPL"/>
    <property type="match status" value="1"/>
</dbReference>
<proteinExistence type="predicted"/>
<dbReference type="OrthoDB" id="1242975at2"/>
<feature type="signal peptide" evidence="1">
    <location>
        <begin position="1"/>
        <end position="19"/>
    </location>
</feature>
<dbReference type="Proteomes" id="UP000001822">
    <property type="component" value="Chromosome"/>
</dbReference>
<keyword evidence="3" id="KW-1185">Reference proteome</keyword>
<evidence type="ECO:0000256" key="1">
    <source>
        <dbReference type="SAM" id="SignalP"/>
    </source>
</evidence>
<gene>
    <name evidence="2" type="ordered locus">CHU_3582</name>
</gene>
<evidence type="ECO:0008006" key="4">
    <source>
        <dbReference type="Google" id="ProtNLM"/>
    </source>
</evidence>
<dbReference type="Gene3D" id="3.30.70.2970">
    <property type="entry name" value="Protein of unknown function (DUF541), domain 2"/>
    <property type="match status" value="1"/>
</dbReference>
<accession>A0A6N4SW44</accession>
<dbReference type="SMR" id="A0A6N4SW44"/>
<dbReference type="Gene3D" id="3.30.110.170">
    <property type="entry name" value="Protein of unknown function (DUF541), domain 1"/>
    <property type="match status" value="1"/>
</dbReference>
<dbReference type="PANTHER" id="PTHR34387">
    <property type="entry name" value="SLR1258 PROTEIN"/>
    <property type="match status" value="1"/>
</dbReference>
<dbReference type="EMBL" id="CP000383">
    <property type="protein sequence ID" value="ABG60815.1"/>
    <property type="molecule type" value="Genomic_DNA"/>
</dbReference>
<keyword evidence="1" id="KW-0732">Signal</keyword>
<dbReference type="PANTHER" id="PTHR34387:SF1">
    <property type="entry name" value="PERIPLASMIC IMMUNOGENIC PROTEIN"/>
    <property type="match status" value="1"/>
</dbReference>
<reference evidence="2 3" key="1">
    <citation type="journal article" date="2007" name="Appl. Environ. Microbiol.">
        <title>Genome sequence of the cellulolytic gliding bacterium Cytophaga hutchinsonii.</title>
        <authorList>
            <person name="Xie G."/>
            <person name="Bruce D.C."/>
            <person name="Challacombe J.F."/>
            <person name="Chertkov O."/>
            <person name="Detter J.C."/>
            <person name="Gilna P."/>
            <person name="Han C.S."/>
            <person name="Lucas S."/>
            <person name="Misra M."/>
            <person name="Myers G.L."/>
            <person name="Richardson P."/>
            <person name="Tapia R."/>
            <person name="Thayer N."/>
            <person name="Thompson L.S."/>
            <person name="Brettin T.S."/>
            <person name="Henrissat B."/>
            <person name="Wilson D.B."/>
            <person name="McBride M.J."/>
        </authorList>
    </citation>
    <scope>NUCLEOTIDE SEQUENCE [LARGE SCALE GENOMIC DNA]</scope>
    <source>
        <strain evidence="3">ATCC 33406 / DSM 1761 / CIP 103989 / NBRC 15051 / NCIMB 9469 / D465</strain>
    </source>
</reference>
<feature type="chain" id="PRO_5026778113" description="Outer membrane protein" evidence="1">
    <location>
        <begin position="20"/>
        <end position="232"/>
    </location>
</feature>
<dbReference type="GO" id="GO:0006974">
    <property type="term" value="P:DNA damage response"/>
    <property type="evidence" value="ECO:0007669"/>
    <property type="project" value="TreeGrafter"/>
</dbReference>
<protein>
    <recommendedName>
        <fullName evidence="4">Outer membrane protein</fullName>
    </recommendedName>
</protein>
<evidence type="ECO:0000313" key="2">
    <source>
        <dbReference type="EMBL" id="ABG60815.1"/>
    </source>
</evidence>
<evidence type="ECO:0000313" key="3">
    <source>
        <dbReference type="Proteomes" id="UP000001822"/>
    </source>
</evidence>
<dbReference type="InterPro" id="IPR007497">
    <property type="entry name" value="SIMPL/DUF541"/>
</dbReference>
<name>A0A6N4SW44_CYTH3</name>
<organism evidence="2 3">
    <name type="scientific">Cytophaga hutchinsonii (strain ATCC 33406 / DSM 1761 / CIP 103989 / NBRC 15051 / NCIMB 9469 / D465)</name>
    <dbReference type="NCBI Taxonomy" id="269798"/>
    <lineage>
        <taxon>Bacteria</taxon>
        <taxon>Pseudomonadati</taxon>
        <taxon>Bacteroidota</taxon>
        <taxon>Cytophagia</taxon>
        <taxon>Cytophagales</taxon>
        <taxon>Cytophagaceae</taxon>
        <taxon>Cytophaga</taxon>
    </lineage>
</organism>
<dbReference type="RefSeq" id="WP_011586922.1">
    <property type="nucleotide sequence ID" value="NC_008255.1"/>
</dbReference>
<dbReference type="KEGG" id="chu:CHU_3582"/>
<dbReference type="AlphaFoldDB" id="A0A6N4SW44"/>
<dbReference type="InterPro" id="IPR052022">
    <property type="entry name" value="26kDa_periplasmic_antigen"/>
</dbReference>